<gene>
    <name evidence="4" type="ORF">SMC1_01850</name>
</gene>
<evidence type="ECO:0000313" key="4">
    <source>
        <dbReference type="EMBL" id="RIE17386.1"/>
    </source>
</evidence>
<comment type="similarity">
    <text evidence="1">Belongs to the LytR/CpsA/Psr (LCP) family.</text>
</comment>
<dbReference type="PANTHER" id="PTHR33392:SF6">
    <property type="entry name" value="POLYISOPRENYL-TEICHOIC ACID--PEPTIDOGLYCAN TEICHOIC ACID TRANSFERASE TAGU"/>
    <property type="match status" value="1"/>
</dbReference>
<dbReference type="PANTHER" id="PTHR33392">
    <property type="entry name" value="POLYISOPRENYL-TEICHOIC ACID--PEPTIDOGLYCAN TEICHOIC ACID TRANSFERASE TAGU"/>
    <property type="match status" value="1"/>
</dbReference>
<protein>
    <submittedName>
        <fullName evidence="4">LytR family transcriptional regulator</fullName>
    </submittedName>
</protein>
<comment type="caution">
    <text evidence="4">The sequence shown here is derived from an EMBL/GenBank/DDBJ whole genome shotgun (WGS) entry which is preliminary data.</text>
</comment>
<evidence type="ECO:0000259" key="3">
    <source>
        <dbReference type="Pfam" id="PF03816"/>
    </source>
</evidence>
<dbReference type="InterPro" id="IPR050922">
    <property type="entry name" value="LytR/CpsA/Psr_CW_biosynth"/>
</dbReference>
<reference evidence="4 5" key="1">
    <citation type="submission" date="2018-09" db="EMBL/GenBank/DDBJ databases">
        <title>Discovery and Ecogenomic Context for Candidatus Cryosericales, a Global Caldiserica Order Active in Thawing Permafrost.</title>
        <authorList>
            <person name="Martinez M.A."/>
            <person name="Woodcroft B.J."/>
            <person name="Ignacio Espinoza J.C."/>
            <person name="Zayed A."/>
            <person name="Singleton C.M."/>
            <person name="Boyd J."/>
            <person name="Li Y.-F."/>
            <person name="Purvine S."/>
            <person name="Maughan H."/>
            <person name="Hodgkins S.B."/>
            <person name="Anderson D."/>
            <person name="Sederholm M."/>
            <person name="Temperton B."/>
            <person name="Saleska S.R."/>
            <person name="Tyson G.W."/>
            <person name="Rich V.I."/>
        </authorList>
    </citation>
    <scope>NUCLEOTIDE SEQUENCE [LARGE SCALE GENOMIC DNA]</scope>
    <source>
        <strain evidence="4 5">SMC1</strain>
    </source>
</reference>
<dbReference type="RefSeq" id="WP_119085114.1">
    <property type="nucleotide sequence ID" value="NZ_QXIY01000005.1"/>
</dbReference>
<feature type="domain" description="Cell envelope-related transcriptional attenuator" evidence="3">
    <location>
        <begin position="91"/>
        <end position="250"/>
    </location>
</feature>
<proteinExistence type="inferred from homology"/>
<dbReference type="OrthoDB" id="9782542at2"/>
<feature type="compositionally biased region" description="Polar residues" evidence="2">
    <location>
        <begin position="34"/>
        <end position="45"/>
    </location>
</feature>
<dbReference type="NCBIfam" id="TIGR00350">
    <property type="entry name" value="lytR_cpsA_psr"/>
    <property type="match status" value="1"/>
</dbReference>
<accession>A0A398DNY9</accession>
<evidence type="ECO:0000256" key="2">
    <source>
        <dbReference type="SAM" id="MobiDB-lite"/>
    </source>
</evidence>
<dbReference type="EMBL" id="QXIY01000005">
    <property type="protein sequence ID" value="RIE17386.1"/>
    <property type="molecule type" value="Genomic_DNA"/>
</dbReference>
<evidence type="ECO:0000313" key="5">
    <source>
        <dbReference type="Proteomes" id="UP000266113"/>
    </source>
</evidence>
<organism evidence="4 5">
    <name type="scientific">Candidatus Cryosericum septentrionale</name>
    <dbReference type="NCBI Taxonomy" id="2290913"/>
    <lineage>
        <taxon>Bacteria</taxon>
        <taxon>Pseudomonadati</taxon>
        <taxon>Caldisericota/Cryosericota group</taxon>
        <taxon>Candidatus Cryosericota</taxon>
        <taxon>Candidatus Cryosericia</taxon>
        <taxon>Candidatus Cryosericales</taxon>
        <taxon>Candidatus Cryosericaceae</taxon>
        <taxon>Candidatus Cryosericum</taxon>
    </lineage>
</organism>
<keyword evidence="5" id="KW-1185">Reference proteome</keyword>
<name>A0A398DNY9_9BACT</name>
<sequence>MVQKRTLHTILALLAITALLAGIATVSRALPASSVVSDDTANPSVPGTDDQPVPAERVVSPLPVQPQPDLDKPINVLLLGADSRTKDDPGRADTIMLVRLDPVTKHVRLLSLPRDTRVTIPGHGVNKLNQASSGYYRDGGTSLLVDTITTDLLPGLRIDYTVKTDFAGFAGIIDALGGVTIDVEERMLYKAVDVLIDLQPGVQHLDGEQALEYARFRMDAVGDFGTWSGEDHGRVARQKKLLAAVIDQTKDVRTLLRLPAVIGAVQAAVTTDMSFSVMARIASTYKDVAYEDVESVPFPGKPEYVDGVSYVIPTIDVLRTTTGPLFGVAVPSEPSAN</sequence>
<dbReference type="Gene3D" id="3.40.630.190">
    <property type="entry name" value="LCP protein"/>
    <property type="match status" value="1"/>
</dbReference>
<dbReference type="InterPro" id="IPR004474">
    <property type="entry name" value="LytR_CpsA_psr"/>
</dbReference>
<evidence type="ECO:0000256" key="1">
    <source>
        <dbReference type="ARBA" id="ARBA00006068"/>
    </source>
</evidence>
<feature type="region of interest" description="Disordered" evidence="2">
    <location>
        <begin position="34"/>
        <end position="55"/>
    </location>
</feature>
<dbReference type="Pfam" id="PF03816">
    <property type="entry name" value="LytR_cpsA_psr"/>
    <property type="match status" value="1"/>
</dbReference>
<dbReference type="AlphaFoldDB" id="A0A398DNY9"/>
<dbReference type="Proteomes" id="UP000266113">
    <property type="component" value="Unassembled WGS sequence"/>
</dbReference>